<accession>A0A9P8XQI1</accession>
<dbReference type="Pfam" id="PF01593">
    <property type="entry name" value="Amino_oxidase"/>
    <property type="match status" value="1"/>
</dbReference>
<organism evidence="2 3">
    <name type="scientific">Microdochium trichocladiopsis</name>
    <dbReference type="NCBI Taxonomy" id="1682393"/>
    <lineage>
        <taxon>Eukaryota</taxon>
        <taxon>Fungi</taxon>
        <taxon>Dikarya</taxon>
        <taxon>Ascomycota</taxon>
        <taxon>Pezizomycotina</taxon>
        <taxon>Sordariomycetes</taxon>
        <taxon>Xylariomycetidae</taxon>
        <taxon>Xylariales</taxon>
        <taxon>Microdochiaceae</taxon>
        <taxon>Microdochium</taxon>
    </lineage>
</organism>
<protein>
    <recommendedName>
        <fullName evidence="1">Amine oxidase domain-containing protein</fullName>
    </recommendedName>
</protein>
<keyword evidence="3" id="KW-1185">Reference proteome</keyword>
<dbReference type="GO" id="GO:0016491">
    <property type="term" value="F:oxidoreductase activity"/>
    <property type="evidence" value="ECO:0007669"/>
    <property type="project" value="InterPro"/>
</dbReference>
<reference evidence="2" key="1">
    <citation type="journal article" date="2021" name="Nat. Commun.">
        <title>Genetic determinants of endophytism in the Arabidopsis root mycobiome.</title>
        <authorList>
            <person name="Mesny F."/>
            <person name="Miyauchi S."/>
            <person name="Thiergart T."/>
            <person name="Pickel B."/>
            <person name="Atanasova L."/>
            <person name="Karlsson M."/>
            <person name="Huettel B."/>
            <person name="Barry K.W."/>
            <person name="Haridas S."/>
            <person name="Chen C."/>
            <person name="Bauer D."/>
            <person name="Andreopoulos W."/>
            <person name="Pangilinan J."/>
            <person name="LaButti K."/>
            <person name="Riley R."/>
            <person name="Lipzen A."/>
            <person name="Clum A."/>
            <person name="Drula E."/>
            <person name="Henrissat B."/>
            <person name="Kohler A."/>
            <person name="Grigoriev I.V."/>
            <person name="Martin F.M."/>
            <person name="Hacquard S."/>
        </authorList>
    </citation>
    <scope>NUCLEOTIDE SEQUENCE</scope>
    <source>
        <strain evidence="2">MPI-CAGE-CH-0230</strain>
    </source>
</reference>
<feature type="non-terminal residue" evidence="2">
    <location>
        <position position="81"/>
    </location>
</feature>
<gene>
    <name evidence="2" type="ORF">B0I36DRAFT_208792</name>
</gene>
<dbReference type="GeneID" id="70178422"/>
<dbReference type="Gene3D" id="3.50.50.60">
    <property type="entry name" value="FAD/NAD(P)-binding domain"/>
    <property type="match status" value="1"/>
</dbReference>
<name>A0A9P8XQI1_9PEZI</name>
<dbReference type="InterPro" id="IPR002937">
    <property type="entry name" value="Amino_oxidase"/>
</dbReference>
<comment type="caution">
    <text evidence="2">The sequence shown here is derived from an EMBL/GenBank/DDBJ whole genome shotgun (WGS) entry which is preliminary data.</text>
</comment>
<evidence type="ECO:0000259" key="1">
    <source>
        <dbReference type="Pfam" id="PF01593"/>
    </source>
</evidence>
<dbReference type="AlphaFoldDB" id="A0A9P8XQI1"/>
<dbReference type="Gene3D" id="3.90.660.10">
    <property type="match status" value="1"/>
</dbReference>
<dbReference type="RefSeq" id="XP_046004327.1">
    <property type="nucleotide sequence ID" value="XM_046148876.1"/>
</dbReference>
<proteinExistence type="predicted"/>
<feature type="non-terminal residue" evidence="2">
    <location>
        <position position="1"/>
    </location>
</feature>
<dbReference type="OrthoDB" id="7777654at2759"/>
<dbReference type="EMBL" id="JAGTJQ010000016">
    <property type="protein sequence ID" value="KAH7010842.1"/>
    <property type="molecule type" value="Genomic_DNA"/>
</dbReference>
<sequence length="81" mass="8957">DFLIIEHNDFIGGRVHHTTFGSRPDGTPYTVELGANWIEGVGTSEGPRNPILVSAEKFGLQSTFSDYDAILTYDHSGPRDY</sequence>
<dbReference type="SUPFAM" id="SSF51905">
    <property type="entry name" value="FAD/NAD(P)-binding domain"/>
    <property type="match status" value="1"/>
</dbReference>
<evidence type="ECO:0000313" key="2">
    <source>
        <dbReference type="EMBL" id="KAH7010842.1"/>
    </source>
</evidence>
<dbReference type="InterPro" id="IPR036188">
    <property type="entry name" value="FAD/NAD-bd_sf"/>
</dbReference>
<feature type="domain" description="Amine oxidase" evidence="1">
    <location>
        <begin position="1"/>
        <end position="77"/>
    </location>
</feature>
<evidence type="ECO:0000313" key="3">
    <source>
        <dbReference type="Proteomes" id="UP000756346"/>
    </source>
</evidence>
<dbReference type="Proteomes" id="UP000756346">
    <property type="component" value="Unassembled WGS sequence"/>
</dbReference>